<gene>
    <name evidence="1" type="ORF">MPC4_450008</name>
</gene>
<reference evidence="1 2" key="1">
    <citation type="submission" date="2019-05" db="EMBL/GenBank/DDBJ databases">
        <authorList>
            <person name="Farhan Ul Haque M."/>
        </authorList>
    </citation>
    <scope>NUCLEOTIDE SEQUENCE [LARGE SCALE GENOMIC DNA]</scope>
    <source>
        <strain evidence="1">2</strain>
    </source>
</reference>
<dbReference type="Proteomes" id="UP000485880">
    <property type="component" value="Unassembled WGS sequence"/>
</dbReference>
<comment type="caution">
    <text evidence="1">The sequence shown here is derived from an EMBL/GenBank/DDBJ whole genome shotgun (WGS) entry which is preliminary data.</text>
</comment>
<organism evidence="1 2">
    <name type="scientific">Methylocella tundrae</name>
    <dbReference type="NCBI Taxonomy" id="227605"/>
    <lineage>
        <taxon>Bacteria</taxon>
        <taxon>Pseudomonadati</taxon>
        <taxon>Pseudomonadota</taxon>
        <taxon>Alphaproteobacteria</taxon>
        <taxon>Hyphomicrobiales</taxon>
        <taxon>Beijerinckiaceae</taxon>
        <taxon>Methylocella</taxon>
    </lineage>
</organism>
<dbReference type="AlphaFoldDB" id="A0A8B6M9I7"/>
<dbReference type="EMBL" id="CABFMQ020000104">
    <property type="protein sequence ID" value="VTZ51667.1"/>
    <property type="molecule type" value="Genomic_DNA"/>
</dbReference>
<name>A0A8B6M9I7_METTU</name>
<keyword evidence="2" id="KW-1185">Reference proteome</keyword>
<evidence type="ECO:0000313" key="1">
    <source>
        <dbReference type="EMBL" id="VTZ51667.1"/>
    </source>
</evidence>
<proteinExistence type="predicted"/>
<protein>
    <submittedName>
        <fullName evidence="1">Uncharacterized protein</fullName>
    </submittedName>
</protein>
<evidence type="ECO:0000313" key="2">
    <source>
        <dbReference type="Proteomes" id="UP000485880"/>
    </source>
</evidence>
<sequence length="118" mass="13053">MKDSPGHGQRVPRELRRKLGGDALDKFVYMFVVDRLSGDPPALIIDAANDNGELSAEMDRLFGSQAVPQGMQHGAQGAVGVMAPFEVMLRRDPFQPQVRLLVGMLKRWNLSVAHVCLR</sequence>
<accession>A0A8B6M9I7</accession>